<reference evidence="1 2" key="1">
    <citation type="journal article" date="2023" name="Plants (Basel)">
        <title>Bridging the Gap: Combining Genomics and Transcriptomics Approaches to Understand Stylosanthes scabra, an Orphan Legume from the Brazilian Caatinga.</title>
        <authorList>
            <person name="Ferreira-Neto J.R.C."/>
            <person name="da Silva M.D."/>
            <person name="Binneck E."/>
            <person name="de Melo N.F."/>
            <person name="da Silva R.H."/>
            <person name="de Melo A.L.T.M."/>
            <person name="Pandolfi V."/>
            <person name="Bustamante F.O."/>
            <person name="Brasileiro-Vidal A.C."/>
            <person name="Benko-Iseppon A.M."/>
        </authorList>
    </citation>
    <scope>NUCLEOTIDE SEQUENCE [LARGE SCALE GENOMIC DNA]</scope>
    <source>
        <tissue evidence="1">Leaves</tissue>
    </source>
</reference>
<proteinExistence type="predicted"/>
<accession>A0ABU6VTR0</accession>
<evidence type="ECO:0000313" key="2">
    <source>
        <dbReference type="Proteomes" id="UP001341840"/>
    </source>
</evidence>
<name>A0ABU6VTR0_9FABA</name>
<protein>
    <submittedName>
        <fullName evidence="1">Uncharacterized protein</fullName>
    </submittedName>
</protein>
<dbReference type="Proteomes" id="UP001341840">
    <property type="component" value="Unassembled WGS sequence"/>
</dbReference>
<evidence type="ECO:0000313" key="1">
    <source>
        <dbReference type="EMBL" id="MED6176586.1"/>
    </source>
</evidence>
<sequence length="99" mass="11321">MGKINKSFKDQRAEIANINHNLLSHIASSEAKSYYTCWGLQQMNPSLAPIPPTSISAMIQDNVHMDNQCLMGCYVLGQWENHQPEIKEKPQLTRMQFET</sequence>
<dbReference type="EMBL" id="JASCZI010152722">
    <property type="protein sequence ID" value="MED6176586.1"/>
    <property type="molecule type" value="Genomic_DNA"/>
</dbReference>
<organism evidence="1 2">
    <name type="scientific">Stylosanthes scabra</name>
    <dbReference type="NCBI Taxonomy" id="79078"/>
    <lineage>
        <taxon>Eukaryota</taxon>
        <taxon>Viridiplantae</taxon>
        <taxon>Streptophyta</taxon>
        <taxon>Embryophyta</taxon>
        <taxon>Tracheophyta</taxon>
        <taxon>Spermatophyta</taxon>
        <taxon>Magnoliopsida</taxon>
        <taxon>eudicotyledons</taxon>
        <taxon>Gunneridae</taxon>
        <taxon>Pentapetalae</taxon>
        <taxon>rosids</taxon>
        <taxon>fabids</taxon>
        <taxon>Fabales</taxon>
        <taxon>Fabaceae</taxon>
        <taxon>Papilionoideae</taxon>
        <taxon>50 kb inversion clade</taxon>
        <taxon>dalbergioids sensu lato</taxon>
        <taxon>Dalbergieae</taxon>
        <taxon>Pterocarpus clade</taxon>
        <taxon>Stylosanthes</taxon>
    </lineage>
</organism>
<gene>
    <name evidence="1" type="ORF">PIB30_089640</name>
</gene>
<comment type="caution">
    <text evidence="1">The sequence shown here is derived from an EMBL/GenBank/DDBJ whole genome shotgun (WGS) entry which is preliminary data.</text>
</comment>
<keyword evidence="2" id="KW-1185">Reference proteome</keyword>